<dbReference type="EMBL" id="NGKW01000003">
    <property type="protein sequence ID" value="OTN93927.1"/>
    <property type="molecule type" value="Genomic_DNA"/>
</dbReference>
<organism evidence="2 3">
    <name type="scientific">Enterococcus faecium</name>
    <name type="common">Streptococcus faecium</name>
    <dbReference type="NCBI Taxonomy" id="1352"/>
    <lineage>
        <taxon>Bacteria</taxon>
        <taxon>Bacillati</taxon>
        <taxon>Bacillota</taxon>
        <taxon>Bacilli</taxon>
        <taxon>Lactobacillales</taxon>
        <taxon>Enterococcaceae</taxon>
        <taxon>Enterococcus</taxon>
    </lineage>
</organism>
<feature type="transmembrane region" description="Helical" evidence="1">
    <location>
        <begin position="37"/>
        <end position="55"/>
    </location>
</feature>
<evidence type="ECO:0000256" key="1">
    <source>
        <dbReference type="SAM" id="Phobius"/>
    </source>
</evidence>
<keyword evidence="1" id="KW-1133">Transmembrane helix</keyword>
<comment type="caution">
    <text evidence="2">The sequence shown here is derived from an EMBL/GenBank/DDBJ whole genome shotgun (WGS) entry which is preliminary data.</text>
</comment>
<name>A0A242BEL5_ENTFC</name>
<dbReference type="AlphaFoldDB" id="A0A242BEL5"/>
<gene>
    <name evidence="2" type="ORF">A5810_001806</name>
</gene>
<evidence type="ECO:0000313" key="2">
    <source>
        <dbReference type="EMBL" id="OTN93927.1"/>
    </source>
</evidence>
<dbReference type="Proteomes" id="UP000194885">
    <property type="component" value="Unassembled WGS sequence"/>
</dbReference>
<proteinExistence type="predicted"/>
<keyword evidence="1" id="KW-0472">Membrane</keyword>
<evidence type="ECO:0000313" key="3">
    <source>
        <dbReference type="Proteomes" id="UP000194885"/>
    </source>
</evidence>
<keyword evidence="1" id="KW-0812">Transmembrane</keyword>
<reference evidence="2 3" key="1">
    <citation type="submission" date="2017-05" db="EMBL/GenBank/DDBJ databases">
        <title>The Genome Sequence of Enterococcus faecium 7H8_DIV0219.</title>
        <authorList>
            <consortium name="The Broad Institute Genomics Platform"/>
            <consortium name="The Broad Institute Genomic Center for Infectious Diseases"/>
            <person name="Earl A."/>
            <person name="Manson A."/>
            <person name="Schwartman J."/>
            <person name="Gilmore M."/>
            <person name="Abouelleil A."/>
            <person name="Cao P."/>
            <person name="Chapman S."/>
            <person name="Cusick C."/>
            <person name="Shea T."/>
            <person name="Young S."/>
            <person name="Neafsey D."/>
            <person name="Nusbaum C."/>
            <person name="Birren B."/>
        </authorList>
    </citation>
    <scope>NUCLEOTIDE SEQUENCE [LARGE SCALE GENOMIC DNA]</scope>
    <source>
        <strain evidence="2 3">7H8_DIV0219</strain>
    </source>
</reference>
<accession>A0A242BEL5</accession>
<sequence>MKKRKLRLLTASLLFSTFLTTIQTVDANQLKSKKNLRLIFVVSSFLFSVLVFQSQQTSRIDHLTRVHGSIINNRNETHPSRDWWCPVLVNYFI</sequence>
<protein>
    <submittedName>
        <fullName evidence="2">Uncharacterized protein</fullName>
    </submittedName>
</protein>